<evidence type="ECO:0000313" key="9">
    <source>
        <dbReference type="Proteomes" id="UP000509367"/>
    </source>
</evidence>
<dbReference type="Gene3D" id="3.50.50.60">
    <property type="entry name" value="FAD/NAD(P)-binding domain"/>
    <property type="match status" value="1"/>
</dbReference>
<keyword evidence="9" id="KW-1185">Reference proteome</keyword>
<dbReference type="InterPro" id="IPR013977">
    <property type="entry name" value="GcvT_C"/>
</dbReference>
<dbReference type="PANTHER" id="PTHR43757:SF2">
    <property type="entry name" value="AMINOMETHYLTRANSFERASE, MITOCHONDRIAL"/>
    <property type="match status" value="1"/>
</dbReference>
<dbReference type="Gene3D" id="3.30.9.10">
    <property type="entry name" value="D-Amino Acid Oxidase, subunit A, domain 2"/>
    <property type="match status" value="1"/>
</dbReference>
<comment type="similarity">
    <text evidence="1">Belongs to the GcvT family.</text>
</comment>
<proteinExistence type="inferred from homology"/>
<keyword evidence="2" id="KW-0560">Oxidoreductase</keyword>
<dbReference type="InterPro" id="IPR032503">
    <property type="entry name" value="FAO_M"/>
</dbReference>
<sequence>MKTNTRVVVIGGGVVGCSVLYHLAKAGWTDIMLIERSELTSGSTWHAAGGFHTLNGDPNVAKLQAYTISLYEELEAMTGQSCSLHLVGGFQMADTPERMDFLRQVHAKCRYLGMDTELVTPAEAKAMFPIMDETKFVGALWDPVEGHLDPSGTTHAYAKAARMLGAEIVLRNPVKELTQDADGTWNVVTEQGTVRAEHVVNAGGLWAREIGRMVGLELPVLAMEHMYLLTEDMPEVVEYNEATGRELCHVIDFKGEIYTRQERRGMLLGTYERACKPWSPVETPWDFGHELLQPDIDRIAPSLEVGFSHFPALERAGIKQIINGPFTFAPDGNPLVGPVPGLTNFWSACAVMAGFSQGGGVGLTLANWMTTGDPGADVWGMDVSRFGEWATLRYTNAKVRENYSRRFRIRFPNEELPAARPAQTTPLYDIMVNENNAVMGDSWGLETPLWFAPSKDEAHDVVSFHRSNDFKHIGEEVKAVRERVGVTEIANFAKYEISGPGAEAFLDRLLTNRLPKRGRLALSPMLNEFGKLIGDFTIARADDDRFMVWGSSAAQIYHMRWFERHMPRDGSVRIHRFDQTLVGLSIAGPRSRDVLAKLVDEDVSNGAFRFMDFREMAVGAAPCMVNRISYTGDLGYEIWMQPAYERTVYRAIKEAGEEFGIRDFGMRALLSMRLEKNFPTWGHELRPIYGPFEGAMERFVKLDKGDFIGREAAAREQAEGPRLRRVSMIVDATDADVMGDEPIWAKVGDTDYGTVEESHGYGPRRTGPDGREAGPSAADFGAASVRGIADGDWRVVGWVTSGGYAHGVGLSMAQGYLPAALAGRAEEGLFEIEILGERCPARIAVEPPFDPAGERMRG</sequence>
<dbReference type="Pfam" id="PF01571">
    <property type="entry name" value="GCV_T"/>
    <property type="match status" value="1"/>
</dbReference>
<feature type="domain" description="FAD dependent oxidoreductase central" evidence="7">
    <location>
        <begin position="371"/>
        <end position="424"/>
    </location>
</feature>
<dbReference type="PROSITE" id="PS51257">
    <property type="entry name" value="PROKAR_LIPOPROTEIN"/>
    <property type="match status" value="1"/>
</dbReference>
<dbReference type="SUPFAM" id="SSF54373">
    <property type="entry name" value="FAD-linked reductases, C-terminal domain"/>
    <property type="match status" value="1"/>
</dbReference>
<name>A0A6N1V8Q2_9HYPH</name>
<organism evidence="8 9">
    <name type="scientific">Oricola thermophila</name>
    <dbReference type="NCBI Taxonomy" id="2742145"/>
    <lineage>
        <taxon>Bacteria</taxon>
        <taxon>Pseudomonadati</taxon>
        <taxon>Pseudomonadota</taxon>
        <taxon>Alphaproteobacteria</taxon>
        <taxon>Hyphomicrobiales</taxon>
        <taxon>Ahrensiaceae</taxon>
        <taxon>Oricola</taxon>
    </lineage>
</organism>
<dbReference type="Pfam" id="PF08669">
    <property type="entry name" value="GCV_T_C"/>
    <property type="match status" value="1"/>
</dbReference>
<dbReference type="InterPro" id="IPR006076">
    <property type="entry name" value="FAD-dep_OxRdtase"/>
</dbReference>
<dbReference type="Proteomes" id="UP000509367">
    <property type="component" value="Chromosome"/>
</dbReference>
<dbReference type="PANTHER" id="PTHR43757">
    <property type="entry name" value="AMINOMETHYLTRANSFERASE"/>
    <property type="match status" value="1"/>
</dbReference>
<dbReference type="InterPro" id="IPR029043">
    <property type="entry name" value="GcvT/YgfZ_C"/>
</dbReference>
<dbReference type="GO" id="GO:0016491">
    <property type="term" value="F:oxidoreductase activity"/>
    <property type="evidence" value="ECO:0007669"/>
    <property type="project" value="UniProtKB-KW"/>
</dbReference>
<dbReference type="Gene3D" id="3.30.1360.120">
    <property type="entry name" value="Probable tRNA modification gtpase trme, domain 1"/>
    <property type="match status" value="1"/>
</dbReference>
<dbReference type="SUPFAM" id="SSF51905">
    <property type="entry name" value="FAD/NAD(P)-binding domain"/>
    <property type="match status" value="1"/>
</dbReference>
<dbReference type="Pfam" id="PF16350">
    <property type="entry name" value="FAO_M"/>
    <property type="match status" value="1"/>
</dbReference>
<dbReference type="Gene3D" id="2.40.30.110">
    <property type="entry name" value="Aminomethyltransferase beta-barrel domains"/>
    <property type="match status" value="1"/>
</dbReference>
<dbReference type="Pfam" id="PF01266">
    <property type="entry name" value="DAO"/>
    <property type="match status" value="1"/>
</dbReference>
<reference evidence="8 9" key="1">
    <citation type="submission" date="2020-06" db="EMBL/GenBank/DDBJ databases">
        <title>Oricola thermophila sp. nov. isolated from a tidal sediments.</title>
        <authorList>
            <person name="Kwon K.K."/>
            <person name="Yang S.-H."/>
            <person name="Park M.-J."/>
        </authorList>
    </citation>
    <scope>NUCLEOTIDE SEQUENCE [LARGE SCALE GENOMIC DNA]</scope>
    <source>
        <strain evidence="8 9">MEBiC13590</strain>
    </source>
</reference>
<dbReference type="InterPro" id="IPR006222">
    <property type="entry name" value="GCVT_N"/>
</dbReference>
<evidence type="ECO:0000313" key="8">
    <source>
        <dbReference type="EMBL" id="QKV17356.1"/>
    </source>
</evidence>
<dbReference type="EMBL" id="CP054836">
    <property type="protein sequence ID" value="QKV17356.1"/>
    <property type="molecule type" value="Genomic_DNA"/>
</dbReference>
<evidence type="ECO:0000259" key="4">
    <source>
        <dbReference type="Pfam" id="PF01266"/>
    </source>
</evidence>
<evidence type="ECO:0000256" key="2">
    <source>
        <dbReference type="ARBA" id="ARBA00023002"/>
    </source>
</evidence>
<dbReference type="KEGG" id="orm:HTY61_02185"/>
<dbReference type="InterPro" id="IPR027266">
    <property type="entry name" value="TrmE/GcvT-like"/>
</dbReference>
<evidence type="ECO:0000259" key="7">
    <source>
        <dbReference type="Pfam" id="PF16350"/>
    </source>
</evidence>
<accession>A0A6N1V8Q2</accession>
<protein>
    <submittedName>
        <fullName evidence="8">GcvT family protein</fullName>
    </submittedName>
</protein>
<dbReference type="RefSeq" id="WP_175275252.1">
    <property type="nucleotide sequence ID" value="NZ_CP054836.1"/>
</dbReference>
<feature type="domain" description="FAD dependent oxidoreductase" evidence="4">
    <location>
        <begin position="6"/>
        <end position="368"/>
    </location>
</feature>
<dbReference type="AlphaFoldDB" id="A0A6N1V8Q2"/>
<dbReference type="InterPro" id="IPR028896">
    <property type="entry name" value="GcvT/YgfZ/DmdA"/>
</dbReference>
<dbReference type="Gene3D" id="3.30.70.1400">
    <property type="entry name" value="Aminomethyltransferase beta-barrel domains"/>
    <property type="match status" value="1"/>
</dbReference>
<dbReference type="SUPFAM" id="SSF103025">
    <property type="entry name" value="Folate-binding domain"/>
    <property type="match status" value="1"/>
</dbReference>
<evidence type="ECO:0000256" key="1">
    <source>
        <dbReference type="ARBA" id="ARBA00008609"/>
    </source>
</evidence>
<dbReference type="SUPFAM" id="SSF101790">
    <property type="entry name" value="Aminomethyltransferase beta-barrel domain"/>
    <property type="match status" value="1"/>
</dbReference>
<feature type="domain" description="Aminomethyltransferase C-terminal" evidence="6">
    <location>
        <begin position="791"/>
        <end position="850"/>
    </location>
</feature>
<dbReference type="InterPro" id="IPR036188">
    <property type="entry name" value="FAD/NAD-bd_sf"/>
</dbReference>
<evidence type="ECO:0000259" key="5">
    <source>
        <dbReference type="Pfam" id="PF01571"/>
    </source>
</evidence>
<evidence type="ECO:0000259" key="6">
    <source>
        <dbReference type="Pfam" id="PF08669"/>
    </source>
</evidence>
<feature type="domain" description="GCVT N-terminal" evidence="5">
    <location>
        <begin position="432"/>
        <end position="704"/>
    </location>
</feature>
<feature type="region of interest" description="Disordered" evidence="3">
    <location>
        <begin position="756"/>
        <end position="778"/>
    </location>
</feature>
<gene>
    <name evidence="8" type="ORF">HTY61_02185</name>
</gene>
<evidence type="ECO:0000256" key="3">
    <source>
        <dbReference type="SAM" id="MobiDB-lite"/>
    </source>
</evidence>